<gene>
    <name evidence="1" type="ORF">MILVUS5_LOCUS16857</name>
</gene>
<organism evidence="1 2">
    <name type="scientific">Trifolium pratense</name>
    <name type="common">Red clover</name>
    <dbReference type="NCBI Taxonomy" id="57577"/>
    <lineage>
        <taxon>Eukaryota</taxon>
        <taxon>Viridiplantae</taxon>
        <taxon>Streptophyta</taxon>
        <taxon>Embryophyta</taxon>
        <taxon>Tracheophyta</taxon>
        <taxon>Spermatophyta</taxon>
        <taxon>Magnoliopsida</taxon>
        <taxon>eudicotyledons</taxon>
        <taxon>Gunneridae</taxon>
        <taxon>Pentapetalae</taxon>
        <taxon>rosids</taxon>
        <taxon>fabids</taxon>
        <taxon>Fabales</taxon>
        <taxon>Fabaceae</taxon>
        <taxon>Papilionoideae</taxon>
        <taxon>50 kb inversion clade</taxon>
        <taxon>NPAAA clade</taxon>
        <taxon>Hologalegina</taxon>
        <taxon>IRL clade</taxon>
        <taxon>Trifolieae</taxon>
        <taxon>Trifolium</taxon>
    </lineage>
</organism>
<proteinExistence type="predicted"/>
<protein>
    <submittedName>
        <fullName evidence="1">Uncharacterized protein</fullName>
    </submittedName>
</protein>
<comment type="caution">
    <text evidence="1">The sequence shown here is derived from an EMBL/GenBank/DDBJ whole genome shotgun (WGS) entry which is preliminary data.</text>
</comment>
<evidence type="ECO:0000313" key="2">
    <source>
        <dbReference type="Proteomes" id="UP001177021"/>
    </source>
</evidence>
<accession>A0ACB0JTU1</accession>
<sequence length="51" mass="4998">MQAKPATASGLIRAGPLQNATSAKPGAAQTYSVAAGFGELSPHVFAVADVA</sequence>
<keyword evidence="2" id="KW-1185">Reference proteome</keyword>
<dbReference type="EMBL" id="CASHSV030000109">
    <property type="protein sequence ID" value="CAJ2648532.1"/>
    <property type="molecule type" value="Genomic_DNA"/>
</dbReference>
<name>A0ACB0JTU1_TRIPR</name>
<reference evidence="1" key="1">
    <citation type="submission" date="2023-10" db="EMBL/GenBank/DDBJ databases">
        <authorList>
            <person name="Rodriguez Cubillos JULIANA M."/>
            <person name="De Vega J."/>
        </authorList>
    </citation>
    <scope>NUCLEOTIDE SEQUENCE</scope>
</reference>
<dbReference type="Proteomes" id="UP001177021">
    <property type="component" value="Unassembled WGS sequence"/>
</dbReference>
<evidence type="ECO:0000313" key="1">
    <source>
        <dbReference type="EMBL" id="CAJ2648532.1"/>
    </source>
</evidence>